<evidence type="ECO:0000313" key="4">
    <source>
        <dbReference type="EMBL" id="MDR6334687.1"/>
    </source>
</evidence>
<reference evidence="4 6" key="2">
    <citation type="submission" date="2023-07" db="EMBL/GenBank/DDBJ databases">
        <title>Genomic Encyclopedia of Type Strains, Phase IV (KMG-IV): sequencing the most valuable type-strain genomes for metagenomic binning, comparative biology and taxonomic classification.</title>
        <authorList>
            <person name="Goeker M."/>
        </authorList>
    </citation>
    <scope>NUCLEOTIDE SEQUENCE [LARGE SCALE GENOMIC DNA]</scope>
    <source>
        <strain evidence="4 6">DSM 338</strain>
    </source>
</reference>
<comment type="caution">
    <text evidence="3">The sequence shown here is derived from an EMBL/GenBank/DDBJ whole genome shotgun (WGS) entry which is preliminary data.</text>
</comment>
<feature type="domain" description="DUF4440" evidence="2">
    <location>
        <begin position="34"/>
        <end position="143"/>
    </location>
</feature>
<gene>
    <name evidence="4" type="ORF">GGQ86_003169</name>
    <name evidence="3" type="ORF">XFLAVUS301_29660</name>
</gene>
<feature type="signal peptide" evidence="1">
    <location>
        <begin position="1"/>
        <end position="20"/>
    </location>
</feature>
<reference evidence="3" key="1">
    <citation type="submission" date="2022-12" db="EMBL/GenBank/DDBJ databases">
        <title>Reference genome sequencing for broad-spectrum identification of bacterial and archaeal isolates by mass spectrometry.</title>
        <authorList>
            <person name="Sekiguchi Y."/>
            <person name="Tourlousse D.M."/>
        </authorList>
    </citation>
    <scope>NUCLEOTIDE SEQUENCE</scope>
    <source>
        <strain evidence="3">301</strain>
    </source>
</reference>
<dbReference type="Proteomes" id="UP001144397">
    <property type="component" value="Unassembled WGS sequence"/>
</dbReference>
<keyword evidence="4" id="KW-0413">Isomerase</keyword>
<dbReference type="SUPFAM" id="SSF54427">
    <property type="entry name" value="NTF2-like"/>
    <property type="match status" value="1"/>
</dbReference>
<accession>A0A9W6CNR9</accession>
<dbReference type="Gene3D" id="3.10.450.50">
    <property type="match status" value="1"/>
</dbReference>
<dbReference type="InterPro" id="IPR027843">
    <property type="entry name" value="DUF4440"/>
</dbReference>
<dbReference type="RefSeq" id="WP_281808154.1">
    <property type="nucleotide sequence ID" value="NZ_BSDO01000004.1"/>
</dbReference>
<evidence type="ECO:0000259" key="2">
    <source>
        <dbReference type="Pfam" id="PF14534"/>
    </source>
</evidence>
<keyword evidence="6" id="KW-1185">Reference proteome</keyword>
<organism evidence="3 5">
    <name type="scientific">Xanthobacter flavus</name>
    <dbReference type="NCBI Taxonomy" id="281"/>
    <lineage>
        <taxon>Bacteria</taxon>
        <taxon>Pseudomonadati</taxon>
        <taxon>Pseudomonadota</taxon>
        <taxon>Alphaproteobacteria</taxon>
        <taxon>Hyphomicrobiales</taxon>
        <taxon>Xanthobacteraceae</taxon>
        <taxon>Xanthobacter</taxon>
    </lineage>
</organism>
<evidence type="ECO:0000256" key="1">
    <source>
        <dbReference type="SAM" id="SignalP"/>
    </source>
</evidence>
<dbReference type="Pfam" id="PF14534">
    <property type="entry name" value="DUF4440"/>
    <property type="match status" value="1"/>
</dbReference>
<evidence type="ECO:0000313" key="5">
    <source>
        <dbReference type="Proteomes" id="UP001144397"/>
    </source>
</evidence>
<evidence type="ECO:0000313" key="6">
    <source>
        <dbReference type="Proteomes" id="UP001245370"/>
    </source>
</evidence>
<evidence type="ECO:0000313" key="3">
    <source>
        <dbReference type="EMBL" id="GLI23292.1"/>
    </source>
</evidence>
<dbReference type="Proteomes" id="UP001245370">
    <property type="component" value="Unassembled WGS sequence"/>
</dbReference>
<protein>
    <submittedName>
        <fullName evidence="4">Steroid delta-isomerase</fullName>
        <ecNumber evidence="4">5.3.3.1</ecNumber>
    </submittedName>
</protein>
<proteinExistence type="predicted"/>
<dbReference type="GO" id="GO:0004769">
    <property type="term" value="F:steroid Delta-isomerase activity"/>
    <property type="evidence" value="ECO:0007669"/>
    <property type="project" value="UniProtKB-EC"/>
</dbReference>
<dbReference type="EC" id="5.3.3.1" evidence="4"/>
<dbReference type="EMBL" id="BSDO01000004">
    <property type="protein sequence ID" value="GLI23292.1"/>
    <property type="molecule type" value="Genomic_DNA"/>
</dbReference>
<dbReference type="GeneID" id="95763753"/>
<sequence>MLRRAVLVLALLLAPTLAHAEDQSAADRAGEAAIRARLAAWTEAFNRGDAAATCDLFADDLKSAVQGAPAGDKAAVCARIAKALAKSAGKLAYLCQIHEILVSGDLAMVRLTWVLTERPDGKALSRDEGMDIFRRDADGIWRIARFMAFPVDQNEHAAPGK</sequence>
<keyword evidence="1" id="KW-0732">Signal</keyword>
<dbReference type="AlphaFoldDB" id="A0A9W6CNR9"/>
<dbReference type="InterPro" id="IPR032710">
    <property type="entry name" value="NTF2-like_dom_sf"/>
</dbReference>
<name>A0A9W6CNR9_XANFL</name>
<feature type="chain" id="PRO_5040954376" evidence="1">
    <location>
        <begin position="21"/>
        <end position="161"/>
    </location>
</feature>
<dbReference type="EMBL" id="JAVDPY010000005">
    <property type="protein sequence ID" value="MDR6334687.1"/>
    <property type="molecule type" value="Genomic_DNA"/>
</dbReference>